<dbReference type="EMBL" id="UINC01018360">
    <property type="protein sequence ID" value="SVA77065.1"/>
    <property type="molecule type" value="Genomic_DNA"/>
</dbReference>
<name>A0A381YJC0_9ZZZZ</name>
<proteinExistence type="predicted"/>
<accession>A0A381YJC0</accession>
<reference evidence="1" key="1">
    <citation type="submission" date="2018-05" db="EMBL/GenBank/DDBJ databases">
        <authorList>
            <person name="Lanie J.A."/>
            <person name="Ng W.-L."/>
            <person name="Kazmierczak K.M."/>
            <person name="Andrzejewski T.M."/>
            <person name="Davidsen T.M."/>
            <person name="Wayne K.J."/>
            <person name="Tettelin H."/>
            <person name="Glass J.I."/>
            <person name="Rusch D."/>
            <person name="Podicherti R."/>
            <person name="Tsui H.-C.T."/>
            <person name="Winkler M.E."/>
        </authorList>
    </citation>
    <scope>NUCLEOTIDE SEQUENCE</scope>
</reference>
<gene>
    <name evidence="1" type="ORF">METZ01_LOCUS129919</name>
</gene>
<sequence>MIGFDSIADQFRGCNQHELMFAFWFRC</sequence>
<protein>
    <submittedName>
        <fullName evidence="1">Uncharacterized protein</fullName>
    </submittedName>
</protein>
<evidence type="ECO:0000313" key="1">
    <source>
        <dbReference type="EMBL" id="SVA77065.1"/>
    </source>
</evidence>
<organism evidence="1">
    <name type="scientific">marine metagenome</name>
    <dbReference type="NCBI Taxonomy" id="408172"/>
    <lineage>
        <taxon>unclassified sequences</taxon>
        <taxon>metagenomes</taxon>
        <taxon>ecological metagenomes</taxon>
    </lineage>
</organism>
<dbReference type="AlphaFoldDB" id="A0A381YJC0"/>